<evidence type="ECO:0000256" key="6">
    <source>
        <dbReference type="ARBA" id="ARBA00023242"/>
    </source>
</evidence>
<comment type="similarity">
    <text evidence="3">Belongs to the nitroreductase family.</text>
</comment>
<protein>
    <recommendedName>
        <fullName evidence="7">Nitroreductase domain-containing protein</fullName>
    </recommendedName>
</protein>
<evidence type="ECO:0000256" key="2">
    <source>
        <dbReference type="ARBA" id="ARBA00004496"/>
    </source>
</evidence>
<dbReference type="InterPro" id="IPR000415">
    <property type="entry name" value="Nitroreductase-like"/>
</dbReference>
<dbReference type="PANTHER" id="PTHR43035:SF1">
    <property type="entry name" value="FATTY ACID REPRESSION MUTANT PROTEIN 2-RELATED"/>
    <property type="match status" value="1"/>
</dbReference>
<evidence type="ECO:0000256" key="4">
    <source>
        <dbReference type="ARBA" id="ARBA00022490"/>
    </source>
</evidence>
<accession>A0A427XNQ2</accession>
<comment type="subcellular location">
    <subcellularLocation>
        <location evidence="2">Cytoplasm</location>
    </subcellularLocation>
    <subcellularLocation>
        <location evidence="1">Nucleus</location>
    </subcellularLocation>
</comment>
<sequence>MSSAPFLNALEVRRSQYALSNKASISDAKIEEIVQRAVTHVPSSYNTQTSRAVVVLGEKNVQLWDALWEAHKANLPAELQETFKGKFDGSYKTGYGTIAFFEDQAVVDATVEAQPALAGIYPTFTQNTAGALQVIVWTALANEGMGATLQHYGQFGPANAEALAKFLDIPASWKSTGLMPFGVAAEGATLPEKAFQPIAERVKVVA</sequence>
<evidence type="ECO:0000256" key="5">
    <source>
        <dbReference type="ARBA" id="ARBA00023002"/>
    </source>
</evidence>
<dbReference type="GO" id="GO:0005737">
    <property type="term" value="C:cytoplasm"/>
    <property type="evidence" value="ECO:0007669"/>
    <property type="project" value="UniProtKB-SubCell"/>
</dbReference>
<organism evidence="8 9">
    <name type="scientific">Apiotrichum porosum</name>
    <dbReference type="NCBI Taxonomy" id="105984"/>
    <lineage>
        <taxon>Eukaryota</taxon>
        <taxon>Fungi</taxon>
        <taxon>Dikarya</taxon>
        <taxon>Basidiomycota</taxon>
        <taxon>Agaricomycotina</taxon>
        <taxon>Tremellomycetes</taxon>
        <taxon>Trichosporonales</taxon>
        <taxon>Trichosporonaceae</taxon>
        <taxon>Apiotrichum</taxon>
    </lineage>
</organism>
<dbReference type="SUPFAM" id="SSF55469">
    <property type="entry name" value="FMN-dependent nitroreductase-like"/>
    <property type="match status" value="1"/>
</dbReference>
<name>A0A427XNQ2_9TREE</name>
<proteinExistence type="inferred from homology"/>
<evidence type="ECO:0000313" key="8">
    <source>
        <dbReference type="EMBL" id="RSH80539.1"/>
    </source>
</evidence>
<dbReference type="Gene3D" id="3.40.109.10">
    <property type="entry name" value="NADH Oxidase"/>
    <property type="match status" value="1"/>
</dbReference>
<dbReference type="GO" id="GO:0016491">
    <property type="term" value="F:oxidoreductase activity"/>
    <property type="evidence" value="ECO:0007669"/>
    <property type="project" value="UniProtKB-KW"/>
</dbReference>
<dbReference type="FunFam" id="3.40.109.10:FF:000001">
    <property type="entry name" value="Nitroreductase family"/>
    <property type="match status" value="1"/>
</dbReference>
<dbReference type="OrthoDB" id="2138173at2759"/>
<evidence type="ECO:0000256" key="3">
    <source>
        <dbReference type="ARBA" id="ARBA00007118"/>
    </source>
</evidence>
<reference evidence="8 9" key="1">
    <citation type="submission" date="2018-11" db="EMBL/GenBank/DDBJ databases">
        <title>Genome sequence of Apiotrichum porosum DSM 27194.</title>
        <authorList>
            <person name="Aliyu H."/>
            <person name="Gorte O."/>
            <person name="Ochsenreither K."/>
        </authorList>
    </citation>
    <scope>NUCLEOTIDE SEQUENCE [LARGE SCALE GENOMIC DNA]</scope>
    <source>
        <strain evidence="8 9">DSM 27194</strain>
    </source>
</reference>
<dbReference type="InterPro" id="IPR029479">
    <property type="entry name" value="Nitroreductase"/>
</dbReference>
<evidence type="ECO:0000313" key="9">
    <source>
        <dbReference type="Proteomes" id="UP000279236"/>
    </source>
</evidence>
<keyword evidence="4" id="KW-0963">Cytoplasm</keyword>
<dbReference type="STRING" id="105984.A0A427XNQ2"/>
<dbReference type="InterPro" id="IPR033877">
    <property type="entry name" value="Frm2/Hbn1"/>
</dbReference>
<evidence type="ECO:0000256" key="1">
    <source>
        <dbReference type="ARBA" id="ARBA00004123"/>
    </source>
</evidence>
<dbReference type="Proteomes" id="UP000279236">
    <property type="component" value="Unassembled WGS sequence"/>
</dbReference>
<dbReference type="GeneID" id="39593663"/>
<dbReference type="GO" id="GO:0005634">
    <property type="term" value="C:nucleus"/>
    <property type="evidence" value="ECO:0007669"/>
    <property type="project" value="UniProtKB-SubCell"/>
</dbReference>
<feature type="domain" description="Nitroreductase" evidence="7">
    <location>
        <begin position="12"/>
        <end position="182"/>
    </location>
</feature>
<dbReference type="AlphaFoldDB" id="A0A427XNQ2"/>
<evidence type="ECO:0000259" key="7">
    <source>
        <dbReference type="Pfam" id="PF00881"/>
    </source>
</evidence>
<keyword evidence="5" id="KW-0560">Oxidoreductase</keyword>
<dbReference type="EMBL" id="RSCE01000008">
    <property type="protein sequence ID" value="RSH80539.1"/>
    <property type="molecule type" value="Genomic_DNA"/>
</dbReference>
<dbReference type="GO" id="GO:0034599">
    <property type="term" value="P:cellular response to oxidative stress"/>
    <property type="evidence" value="ECO:0007669"/>
    <property type="project" value="InterPro"/>
</dbReference>
<dbReference type="PANTHER" id="PTHR43035">
    <property type="entry name" value="FATTY ACID REPRESSION MUTANT PROTEIN 2-RELATED"/>
    <property type="match status" value="1"/>
</dbReference>
<dbReference type="RefSeq" id="XP_028475486.1">
    <property type="nucleotide sequence ID" value="XM_028624414.1"/>
</dbReference>
<keyword evidence="6" id="KW-0539">Nucleus</keyword>
<gene>
    <name evidence="8" type="ORF">EHS24_009120</name>
</gene>
<dbReference type="Pfam" id="PF00881">
    <property type="entry name" value="Nitroreductase"/>
    <property type="match status" value="1"/>
</dbReference>
<keyword evidence="9" id="KW-1185">Reference proteome</keyword>
<comment type="caution">
    <text evidence="8">The sequence shown here is derived from an EMBL/GenBank/DDBJ whole genome shotgun (WGS) entry which is preliminary data.</text>
</comment>